<evidence type="ECO:0000313" key="2">
    <source>
        <dbReference type="EMBL" id="KAK0435445.1"/>
    </source>
</evidence>
<keyword evidence="1" id="KW-0472">Membrane</keyword>
<evidence type="ECO:0000256" key="1">
    <source>
        <dbReference type="SAM" id="Phobius"/>
    </source>
</evidence>
<dbReference type="GeneID" id="85365263"/>
<keyword evidence="3" id="KW-1185">Reference proteome</keyword>
<accession>A0AA39J3H8</accession>
<evidence type="ECO:0000313" key="3">
    <source>
        <dbReference type="Proteomes" id="UP001175211"/>
    </source>
</evidence>
<dbReference type="RefSeq" id="XP_060321974.1">
    <property type="nucleotide sequence ID" value="XM_060481715.1"/>
</dbReference>
<sequence>MLAISMSSILDLSSIAGDRLYPPHFLFFPARIFSRQSLLRCRTSAFNALSSVTLGLMLFPSCYVLSFSFSLLYLLISSANIWLPFFSAPVYDISITFIAFTCRCSSVLSFCNCFGNKLLSEHTPLTGDCFSSSAPPLNPARVGNGFLFIIIALAAELSADGREIEHTEANNTSTCII</sequence>
<name>A0AA39J3H8_ARMTA</name>
<keyword evidence="1" id="KW-0812">Transmembrane</keyword>
<proteinExistence type="predicted"/>
<dbReference type="EMBL" id="JAUEPS010000150">
    <property type="protein sequence ID" value="KAK0435445.1"/>
    <property type="molecule type" value="Genomic_DNA"/>
</dbReference>
<dbReference type="AlphaFoldDB" id="A0AA39J3H8"/>
<comment type="caution">
    <text evidence="2">The sequence shown here is derived from an EMBL/GenBank/DDBJ whole genome shotgun (WGS) entry which is preliminary data.</text>
</comment>
<keyword evidence="1" id="KW-1133">Transmembrane helix</keyword>
<reference evidence="2" key="1">
    <citation type="submission" date="2023-06" db="EMBL/GenBank/DDBJ databases">
        <authorList>
            <consortium name="Lawrence Berkeley National Laboratory"/>
            <person name="Ahrendt S."/>
            <person name="Sahu N."/>
            <person name="Indic B."/>
            <person name="Wong-Bajracharya J."/>
            <person name="Merenyi Z."/>
            <person name="Ke H.-M."/>
            <person name="Monk M."/>
            <person name="Kocsube S."/>
            <person name="Drula E."/>
            <person name="Lipzen A."/>
            <person name="Balint B."/>
            <person name="Henrissat B."/>
            <person name="Andreopoulos B."/>
            <person name="Martin F.M."/>
            <person name="Harder C.B."/>
            <person name="Rigling D."/>
            <person name="Ford K.L."/>
            <person name="Foster G.D."/>
            <person name="Pangilinan J."/>
            <person name="Papanicolaou A."/>
            <person name="Barry K."/>
            <person name="LaButti K."/>
            <person name="Viragh M."/>
            <person name="Koriabine M."/>
            <person name="Yan M."/>
            <person name="Riley R."/>
            <person name="Champramary S."/>
            <person name="Plett K.L."/>
            <person name="Tsai I.J."/>
            <person name="Slot J."/>
            <person name="Sipos G."/>
            <person name="Plett J."/>
            <person name="Nagy L.G."/>
            <person name="Grigoriev I.V."/>
        </authorList>
    </citation>
    <scope>NUCLEOTIDE SEQUENCE</scope>
    <source>
        <strain evidence="2">CCBAS 213</strain>
    </source>
</reference>
<organism evidence="2 3">
    <name type="scientific">Armillaria tabescens</name>
    <name type="common">Ringless honey mushroom</name>
    <name type="synonym">Agaricus tabescens</name>
    <dbReference type="NCBI Taxonomy" id="1929756"/>
    <lineage>
        <taxon>Eukaryota</taxon>
        <taxon>Fungi</taxon>
        <taxon>Dikarya</taxon>
        <taxon>Basidiomycota</taxon>
        <taxon>Agaricomycotina</taxon>
        <taxon>Agaricomycetes</taxon>
        <taxon>Agaricomycetidae</taxon>
        <taxon>Agaricales</taxon>
        <taxon>Marasmiineae</taxon>
        <taxon>Physalacriaceae</taxon>
        <taxon>Desarmillaria</taxon>
    </lineage>
</organism>
<protein>
    <submittedName>
        <fullName evidence="2">Uncharacterized protein</fullName>
    </submittedName>
</protein>
<feature type="transmembrane region" description="Helical" evidence="1">
    <location>
        <begin position="81"/>
        <end position="100"/>
    </location>
</feature>
<gene>
    <name evidence="2" type="ORF">EV420DRAFT_321074</name>
</gene>
<feature type="transmembrane region" description="Helical" evidence="1">
    <location>
        <begin position="45"/>
        <end position="75"/>
    </location>
</feature>
<dbReference type="Proteomes" id="UP001175211">
    <property type="component" value="Unassembled WGS sequence"/>
</dbReference>